<protein>
    <submittedName>
        <fullName evidence="6">TetR/AcrR family transcriptional regulator</fullName>
    </submittedName>
</protein>
<evidence type="ECO:0000256" key="4">
    <source>
        <dbReference type="PROSITE-ProRule" id="PRU00335"/>
    </source>
</evidence>
<dbReference type="Gene3D" id="1.10.357.10">
    <property type="entry name" value="Tetracycline Repressor, domain 2"/>
    <property type="match status" value="1"/>
</dbReference>
<accession>A0ABP6LAR7</accession>
<reference evidence="7" key="1">
    <citation type="journal article" date="2019" name="Int. J. Syst. Evol. Microbiol.">
        <title>The Global Catalogue of Microorganisms (GCM) 10K type strain sequencing project: providing services to taxonomists for standard genome sequencing and annotation.</title>
        <authorList>
            <consortium name="The Broad Institute Genomics Platform"/>
            <consortium name="The Broad Institute Genome Sequencing Center for Infectious Disease"/>
            <person name="Wu L."/>
            <person name="Ma J."/>
        </authorList>
    </citation>
    <scope>NUCLEOTIDE SEQUENCE [LARGE SCALE GENOMIC DNA]</scope>
    <source>
        <strain evidence="7">JCM 14234</strain>
    </source>
</reference>
<dbReference type="RefSeq" id="WP_290714216.1">
    <property type="nucleotide sequence ID" value="NZ_BAAAVS010000023.1"/>
</dbReference>
<evidence type="ECO:0000313" key="6">
    <source>
        <dbReference type="EMBL" id="GAA3036854.1"/>
    </source>
</evidence>
<dbReference type="SUPFAM" id="SSF46689">
    <property type="entry name" value="Homeodomain-like"/>
    <property type="match status" value="1"/>
</dbReference>
<feature type="domain" description="HTH tetR-type" evidence="5">
    <location>
        <begin position="22"/>
        <end position="82"/>
    </location>
</feature>
<keyword evidence="2 4" id="KW-0238">DNA-binding</keyword>
<sequence length="216" mass="23610">MLHKYANERDLLMARYAPERKDATRRRMIETAGVRFKRDGFDGAGISALVADAGLTNGAFYGHFASKDELIATVVSEQLAVQVARVEALPPGLASVETFVREYLSPEHRDDPGNGCPSAALLDEITRQDHSARQAYTDGARALIDAIARHLTVGDDVDARDRAIGLFTLLVSSLQLARAVTDPELSDQILSSAYQNATRIVDITTPKSIKRTQETK</sequence>
<keyword evidence="7" id="KW-1185">Reference proteome</keyword>
<comment type="caution">
    <text evidence="6">The sequence shown here is derived from an EMBL/GenBank/DDBJ whole genome shotgun (WGS) entry which is preliminary data.</text>
</comment>
<dbReference type="Gene3D" id="1.10.10.60">
    <property type="entry name" value="Homeodomain-like"/>
    <property type="match status" value="1"/>
</dbReference>
<dbReference type="PRINTS" id="PR00455">
    <property type="entry name" value="HTHTETR"/>
</dbReference>
<gene>
    <name evidence="6" type="ORF">GCM10010528_16920</name>
</gene>
<dbReference type="InterPro" id="IPR036271">
    <property type="entry name" value="Tet_transcr_reg_TetR-rel_C_sf"/>
</dbReference>
<evidence type="ECO:0000256" key="3">
    <source>
        <dbReference type="ARBA" id="ARBA00023163"/>
    </source>
</evidence>
<dbReference type="PANTHER" id="PTHR47506:SF7">
    <property type="entry name" value="TRANSCRIPTIONAL REGULATORY PROTEIN"/>
    <property type="match status" value="1"/>
</dbReference>
<feature type="DNA-binding region" description="H-T-H motif" evidence="4">
    <location>
        <begin position="45"/>
        <end position="64"/>
    </location>
</feature>
<evidence type="ECO:0000256" key="2">
    <source>
        <dbReference type="ARBA" id="ARBA00023125"/>
    </source>
</evidence>
<evidence type="ECO:0000256" key="1">
    <source>
        <dbReference type="ARBA" id="ARBA00023015"/>
    </source>
</evidence>
<dbReference type="Pfam" id="PF00440">
    <property type="entry name" value="TetR_N"/>
    <property type="match status" value="1"/>
</dbReference>
<dbReference type="PANTHER" id="PTHR47506">
    <property type="entry name" value="TRANSCRIPTIONAL REGULATORY PROTEIN"/>
    <property type="match status" value="1"/>
</dbReference>
<evidence type="ECO:0000313" key="7">
    <source>
        <dbReference type="Proteomes" id="UP001501035"/>
    </source>
</evidence>
<dbReference type="InterPro" id="IPR009057">
    <property type="entry name" value="Homeodomain-like_sf"/>
</dbReference>
<dbReference type="SUPFAM" id="SSF48498">
    <property type="entry name" value="Tetracyclin repressor-like, C-terminal domain"/>
    <property type="match status" value="1"/>
</dbReference>
<name>A0ABP6LAR7_9ACTN</name>
<organism evidence="6 7">
    <name type="scientific">Gordonia defluvii</name>
    <dbReference type="NCBI Taxonomy" id="283718"/>
    <lineage>
        <taxon>Bacteria</taxon>
        <taxon>Bacillati</taxon>
        <taxon>Actinomycetota</taxon>
        <taxon>Actinomycetes</taxon>
        <taxon>Mycobacteriales</taxon>
        <taxon>Gordoniaceae</taxon>
        <taxon>Gordonia</taxon>
    </lineage>
</organism>
<dbReference type="Proteomes" id="UP001501035">
    <property type="component" value="Unassembled WGS sequence"/>
</dbReference>
<keyword evidence="1" id="KW-0805">Transcription regulation</keyword>
<evidence type="ECO:0000259" key="5">
    <source>
        <dbReference type="PROSITE" id="PS50977"/>
    </source>
</evidence>
<dbReference type="InterPro" id="IPR001647">
    <property type="entry name" value="HTH_TetR"/>
</dbReference>
<proteinExistence type="predicted"/>
<dbReference type="EMBL" id="BAAAVS010000023">
    <property type="protein sequence ID" value="GAA3036854.1"/>
    <property type="molecule type" value="Genomic_DNA"/>
</dbReference>
<keyword evidence="3" id="KW-0804">Transcription</keyword>
<dbReference type="PROSITE" id="PS50977">
    <property type="entry name" value="HTH_TETR_2"/>
    <property type="match status" value="1"/>
</dbReference>